<evidence type="ECO:0000259" key="10">
    <source>
        <dbReference type="SMART" id="SM00563"/>
    </source>
</evidence>
<dbReference type="Gene3D" id="3.40.50.1000">
    <property type="entry name" value="HAD superfamily/HAD-like"/>
    <property type="match status" value="1"/>
</dbReference>
<evidence type="ECO:0000313" key="12">
    <source>
        <dbReference type="Proteomes" id="UP000017836"/>
    </source>
</evidence>
<dbReference type="SMART" id="SM00563">
    <property type="entry name" value="PlsC"/>
    <property type="match status" value="1"/>
</dbReference>
<dbReference type="InterPro" id="IPR023214">
    <property type="entry name" value="HAD_sf"/>
</dbReference>
<organism evidence="11 12">
    <name type="scientific">Amborella trichopoda</name>
    <dbReference type="NCBI Taxonomy" id="13333"/>
    <lineage>
        <taxon>Eukaryota</taxon>
        <taxon>Viridiplantae</taxon>
        <taxon>Streptophyta</taxon>
        <taxon>Embryophyta</taxon>
        <taxon>Tracheophyta</taxon>
        <taxon>Spermatophyta</taxon>
        <taxon>Magnoliopsida</taxon>
        <taxon>Amborellales</taxon>
        <taxon>Amborellaceae</taxon>
        <taxon>Amborella</taxon>
    </lineage>
</organism>
<feature type="domain" description="Phospholipid/glycerol acyltransferase" evidence="10">
    <location>
        <begin position="304"/>
        <end position="405"/>
    </location>
</feature>
<evidence type="ECO:0000256" key="9">
    <source>
        <dbReference type="ARBA" id="ARBA00023264"/>
    </source>
</evidence>
<keyword evidence="3" id="KW-0808">Transferase</keyword>
<evidence type="ECO:0000256" key="4">
    <source>
        <dbReference type="ARBA" id="ARBA00022692"/>
    </source>
</evidence>
<dbReference type="Pfam" id="PF23270">
    <property type="entry name" value="HAD_RAM2_N"/>
    <property type="match status" value="1"/>
</dbReference>
<evidence type="ECO:0000256" key="3">
    <source>
        <dbReference type="ARBA" id="ARBA00022679"/>
    </source>
</evidence>
<dbReference type="InterPro" id="IPR002123">
    <property type="entry name" value="Plipid/glycerol_acylTrfase"/>
</dbReference>
<keyword evidence="12" id="KW-1185">Reference proteome</keyword>
<dbReference type="InterPro" id="IPR056462">
    <property type="entry name" value="HAD_RAM2/GPAT1-8"/>
</dbReference>
<comment type="similarity">
    <text evidence="2">Belongs to the GPAT/DAPAT family.</text>
</comment>
<dbReference type="CDD" id="cd06551">
    <property type="entry name" value="LPLAT"/>
    <property type="match status" value="1"/>
</dbReference>
<keyword evidence="7" id="KW-0472">Membrane</keyword>
<dbReference type="AlphaFoldDB" id="W1NIJ3"/>
<dbReference type="PANTHER" id="PTHR15486">
    <property type="entry name" value="ANCIENT UBIQUITOUS PROTEIN"/>
    <property type="match status" value="1"/>
</dbReference>
<evidence type="ECO:0000256" key="5">
    <source>
        <dbReference type="ARBA" id="ARBA00022989"/>
    </source>
</evidence>
<dbReference type="eggNOG" id="ENOG502QT0D">
    <property type="taxonomic scope" value="Eukaryota"/>
</dbReference>
<evidence type="ECO:0000256" key="8">
    <source>
        <dbReference type="ARBA" id="ARBA00023209"/>
    </source>
</evidence>
<dbReference type="Gramene" id="ERM94995">
    <property type="protein sequence ID" value="ERM94995"/>
    <property type="gene ID" value="AMTR_s00009p00230740"/>
</dbReference>
<keyword evidence="8" id="KW-0594">Phospholipid biosynthesis</keyword>
<dbReference type="Proteomes" id="UP000017836">
    <property type="component" value="Unassembled WGS sequence"/>
</dbReference>
<keyword evidence="6" id="KW-0443">Lipid metabolism</keyword>
<evidence type="ECO:0000256" key="2">
    <source>
        <dbReference type="ARBA" id="ARBA00007937"/>
    </source>
</evidence>
<dbReference type="HOGENOM" id="CLU_028504_1_0_1"/>
<dbReference type="SUPFAM" id="SSF56784">
    <property type="entry name" value="HAD-like"/>
    <property type="match status" value="1"/>
</dbReference>
<dbReference type="SUPFAM" id="SSF69593">
    <property type="entry name" value="Glycerol-3-phosphate (1)-acyltransferase"/>
    <property type="match status" value="1"/>
</dbReference>
<dbReference type="GO" id="GO:0008654">
    <property type="term" value="P:phospholipid biosynthetic process"/>
    <property type="evidence" value="ECO:0007669"/>
    <property type="project" value="UniProtKB-KW"/>
</dbReference>
<dbReference type="GO" id="GO:0010143">
    <property type="term" value="P:cutin biosynthetic process"/>
    <property type="evidence" value="ECO:0000318"/>
    <property type="project" value="GO_Central"/>
</dbReference>
<keyword evidence="5" id="KW-1133">Transmembrane helix</keyword>
<dbReference type="EMBL" id="KI397501">
    <property type="protein sequence ID" value="ERM94995.1"/>
    <property type="molecule type" value="Genomic_DNA"/>
</dbReference>
<keyword evidence="4" id="KW-0812">Transmembrane</keyword>
<dbReference type="STRING" id="13333.W1NIJ3"/>
<keyword evidence="9" id="KW-1208">Phospholipid metabolism</keyword>
<dbReference type="GO" id="GO:0090447">
    <property type="term" value="F:glycerol-3-phosphate 2-O-acyltransferase activity"/>
    <property type="evidence" value="ECO:0000318"/>
    <property type="project" value="GO_Central"/>
</dbReference>
<dbReference type="KEGG" id="atr:18422987"/>
<name>W1NIJ3_AMBTC</name>
<dbReference type="FunFam" id="3.40.50.1000:FF:000134">
    <property type="entry name" value="Glycerol-3-phosphate 2-O-acyltransferase 6"/>
    <property type="match status" value="1"/>
</dbReference>
<keyword evidence="8" id="KW-0444">Lipid biosynthesis</keyword>
<reference evidence="12" key="1">
    <citation type="journal article" date="2013" name="Science">
        <title>The Amborella genome and the evolution of flowering plants.</title>
        <authorList>
            <consortium name="Amborella Genome Project"/>
        </authorList>
    </citation>
    <scope>NUCLEOTIDE SEQUENCE [LARGE SCALE GENOMIC DNA]</scope>
</reference>
<evidence type="ECO:0000256" key="6">
    <source>
        <dbReference type="ARBA" id="ARBA00023098"/>
    </source>
</evidence>
<evidence type="ECO:0000256" key="7">
    <source>
        <dbReference type="ARBA" id="ARBA00023136"/>
    </source>
</evidence>
<proteinExistence type="inferred from homology"/>
<gene>
    <name evidence="11" type="ORF">AMTR_s00009p00230740</name>
</gene>
<dbReference type="GO" id="GO:0016791">
    <property type="term" value="F:phosphatase activity"/>
    <property type="evidence" value="ECO:0000318"/>
    <property type="project" value="GO_Central"/>
</dbReference>
<accession>W1NIJ3</accession>
<dbReference type="PANTHER" id="PTHR15486:SF49">
    <property type="entry name" value="GLYCEROL-3-PHOSPHATE 2-O-ACYLTRANSFERASE 6"/>
    <property type="match status" value="1"/>
</dbReference>
<dbReference type="InterPro" id="IPR036412">
    <property type="entry name" value="HAD-like_sf"/>
</dbReference>
<sequence length="498" mass="54965">MAPQRPKFPPITLCNSINRETQTVAADLDGTLLIARNSFPYFMLVAIEAGSFLRGLILLLSSPTILFLYKFVSEPLGIQTMIFIAFAGLKLKSIEQVSRAVLPKFYAEDVHPESWRVLSAFGNRIIVTANPRVMVEPFVKEYLGVDKVLGTEIEVGKSGRATGFVKGRGVLVAELKKEALMEECGENLPDLGMGDRETDHDFMGICKEGYMVPPGIAKAGPVPRDSLLSPTVLHDGRLALRPTPLAALLTFLWLPLGFALSLVRVYFDLPLPERIVQHTYRILGIKLIIKGIPPPPPAPGSPGVLLVCNHRTVLDPIVTAVALGRKVSCVTYSISKFSEFMSPIKAVALTREREKDAANIKALLQEGDLVICPEGTTCREPFLLRFSALFAELSDRIVPVAINTKQSMFHGTTVRGYKLLDPYFFFMNPRPTYEITFLEQLPLELTCKGGKSPIEVANYIQRVLAGTLGFECTSFTRKDKYMMLGGNDGRVESMKIKG</sequence>
<dbReference type="GO" id="GO:0016020">
    <property type="term" value="C:membrane"/>
    <property type="evidence" value="ECO:0000318"/>
    <property type="project" value="GO_Central"/>
</dbReference>
<dbReference type="OMA" id="TWRIFNT"/>
<evidence type="ECO:0000256" key="1">
    <source>
        <dbReference type="ARBA" id="ARBA00004141"/>
    </source>
</evidence>
<dbReference type="OrthoDB" id="1854593at2759"/>
<evidence type="ECO:0000313" key="11">
    <source>
        <dbReference type="EMBL" id="ERM94995.1"/>
    </source>
</evidence>
<protein>
    <recommendedName>
        <fullName evidence="10">Phospholipid/glycerol acyltransferase domain-containing protein</fullName>
    </recommendedName>
</protein>
<dbReference type="Pfam" id="PF01553">
    <property type="entry name" value="Acyltransferase"/>
    <property type="match status" value="1"/>
</dbReference>
<comment type="subcellular location">
    <subcellularLocation>
        <location evidence="1">Membrane</location>
        <topology evidence="1">Multi-pass membrane protein</topology>
    </subcellularLocation>
</comment>